<organism evidence="2 3">
    <name type="scientific">Coffea canephora</name>
    <name type="common">Robusta coffee</name>
    <dbReference type="NCBI Taxonomy" id="49390"/>
    <lineage>
        <taxon>Eukaryota</taxon>
        <taxon>Viridiplantae</taxon>
        <taxon>Streptophyta</taxon>
        <taxon>Embryophyta</taxon>
        <taxon>Tracheophyta</taxon>
        <taxon>Spermatophyta</taxon>
        <taxon>Magnoliopsida</taxon>
        <taxon>eudicotyledons</taxon>
        <taxon>Gunneridae</taxon>
        <taxon>Pentapetalae</taxon>
        <taxon>asterids</taxon>
        <taxon>lamiids</taxon>
        <taxon>Gentianales</taxon>
        <taxon>Rubiaceae</taxon>
        <taxon>Ixoroideae</taxon>
        <taxon>Gardenieae complex</taxon>
        <taxon>Bertiereae - Coffeeae clade</taxon>
        <taxon>Coffeeae</taxon>
        <taxon>Coffea</taxon>
    </lineage>
</organism>
<dbReference type="PhylomeDB" id="A0A068TXT2"/>
<proteinExistence type="predicted"/>
<keyword evidence="1" id="KW-0812">Transmembrane</keyword>
<keyword evidence="1" id="KW-1133">Transmembrane helix</keyword>
<dbReference type="EMBL" id="HG739090">
    <property type="protein sequence ID" value="CDP00877.1"/>
    <property type="molecule type" value="Genomic_DNA"/>
</dbReference>
<evidence type="ECO:0000256" key="1">
    <source>
        <dbReference type="SAM" id="Phobius"/>
    </source>
</evidence>
<dbReference type="SMART" id="SM00248">
    <property type="entry name" value="ANK"/>
    <property type="match status" value="3"/>
</dbReference>
<dbReference type="Proteomes" id="UP000295252">
    <property type="component" value="Chromosome II"/>
</dbReference>
<dbReference type="AlphaFoldDB" id="A0A068TXT2"/>
<evidence type="ECO:0000313" key="2">
    <source>
        <dbReference type="EMBL" id="CDP00877.1"/>
    </source>
</evidence>
<sequence>MVDNTHSEMVDNMRSAMDDPMFNMLLDERFRKRVKQVGEAAREGDQQIAKADTTKLPKLYRAAMEGDWKEACRQFRYNQNAKTAKISNLGMTALHVAASCGQSGFVQKLVGKLDKKQLEAGDQLGRTALHHVALAADVDAAKAMVTKNPILPYLGDVNKHTPLFYAAKWRKPSESKKMVEYLYRVSRDENLLRDLERSDLSNAFTDASAPDLIVAITASGSYGEPGRRTDKLYIYVCVCEIIWFSYNFIIWPIPQNSSVSQLIIVDPEYLL</sequence>
<dbReference type="PANTHER" id="PTHR47303:SF1">
    <property type="entry name" value="NF-KAPPA-B INHIBITOR BETA"/>
    <property type="match status" value="1"/>
</dbReference>
<feature type="transmembrane region" description="Helical" evidence="1">
    <location>
        <begin position="232"/>
        <end position="253"/>
    </location>
</feature>
<reference evidence="3" key="1">
    <citation type="journal article" date="2014" name="Science">
        <title>The coffee genome provides insight into the convergent evolution of caffeine biosynthesis.</title>
        <authorList>
            <person name="Denoeud F."/>
            <person name="Carretero-Paulet L."/>
            <person name="Dereeper A."/>
            <person name="Droc G."/>
            <person name="Guyot R."/>
            <person name="Pietrella M."/>
            <person name="Zheng C."/>
            <person name="Alberti A."/>
            <person name="Anthony F."/>
            <person name="Aprea G."/>
            <person name="Aury J.M."/>
            <person name="Bento P."/>
            <person name="Bernard M."/>
            <person name="Bocs S."/>
            <person name="Campa C."/>
            <person name="Cenci A."/>
            <person name="Combes M.C."/>
            <person name="Crouzillat D."/>
            <person name="Da Silva C."/>
            <person name="Daddiego L."/>
            <person name="De Bellis F."/>
            <person name="Dussert S."/>
            <person name="Garsmeur O."/>
            <person name="Gayraud T."/>
            <person name="Guignon V."/>
            <person name="Jahn K."/>
            <person name="Jamilloux V."/>
            <person name="Joet T."/>
            <person name="Labadie K."/>
            <person name="Lan T."/>
            <person name="Leclercq J."/>
            <person name="Lepelley M."/>
            <person name="Leroy T."/>
            <person name="Li L.T."/>
            <person name="Librado P."/>
            <person name="Lopez L."/>
            <person name="Munoz A."/>
            <person name="Noel B."/>
            <person name="Pallavicini A."/>
            <person name="Perrotta G."/>
            <person name="Poncet V."/>
            <person name="Pot D."/>
            <person name="Priyono X."/>
            <person name="Rigoreau M."/>
            <person name="Rouard M."/>
            <person name="Rozas J."/>
            <person name="Tranchant-Dubreuil C."/>
            <person name="VanBuren R."/>
            <person name="Zhang Q."/>
            <person name="Andrade A.C."/>
            <person name="Argout X."/>
            <person name="Bertrand B."/>
            <person name="de Kochko A."/>
            <person name="Graziosi G."/>
            <person name="Henry R.J."/>
            <person name="Jayarama X."/>
            <person name="Ming R."/>
            <person name="Nagai C."/>
            <person name="Rounsley S."/>
            <person name="Sankoff D."/>
            <person name="Giuliano G."/>
            <person name="Albert V.A."/>
            <person name="Wincker P."/>
            <person name="Lashermes P."/>
        </authorList>
    </citation>
    <scope>NUCLEOTIDE SEQUENCE [LARGE SCALE GENOMIC DNA]</scope>
    <source>
        <strain evidence="3">cv. DH200-94</strain>
    </source>
</reference>
<keyword evidence="3" id="KW-1185">Reference proteome</keyword>
<keyword evidence="1" id="KW-0472">Membrane</keyword>
<gene>
    <name evidence="2" type="ORF">GSCOC_T00034314001</name>
</gene>
<dbReference type="InParanoid" id="A0A068TXT2"/>
<name>A0A068TXT2_COFCA</name>
<dbReference type="Pfam" id="PF00023">
    <property type="entry name" value="Ank"/>
    <property type="match status" value="1"/>
</dbReference>
<evidence type="ECO:0000313" key="3">
    <source>
        <dbReference type="Proteomes" id="UP000295252"/>
    </source>
</evidence>
<protein>
    <submittedName>
        <fullName evidence="2">Uncharacterized protein</fullName>
    </submittedName>
</protein>
<dbReference type="SUPFAM" id="SSF48403">
    <property type="entry name" value="Ankyrin repeat"/>
    <property type="match status" value="1"/>
</dbReference>
<dbReference type="STRING" id="49390.A0A068TXT2"/>
<dbReference type="PANTHER" id="PTHR47303">
    <property type="match status" value="1"/>
</dbReference>
<dbReference type="OrthoDB" id="1925304at2759"/>
<dbReference type="Gene3D" id="1.25.40.20">
    <property type="entry name" value="Ankyrin repeat-containing domain"/>
    <property type="match status" value="1"/>
</dbReference>
<dbReference type="Pfam" id="PF12796">
    <property type="entry name" value="Ank_2"/>
    <property type="match status" value="1"/>
</dbReference>
<dbReference type="InterPro" id="IPR002110">
    <property type="entry name" value="Ankyrin_rpt"/>
</dbReference>
<accession>A0A068TXT2</accession>
<dbReference type="InterPro" id="IPR036770">
    <property type="entry name" value="Ankyrin_rpt-contain_sf"/>
</dbReference>
<dbReference type="Gramene" id="CDP00877">
    <property type="protein sequence ID" value="CDP00877"/>
    <property type="gene ID" value="GSCOC_T00034314001"/>
</dbReference>